<keyword evidence="2" id="KW-1185">Reference proteome</keyword>
<dbReference type="PANTHER" id="PTHR47074">
    <property type="entry name" value="BNAC02G40300D PROTEIN"/>
    <property type="match status" value="1"/>
</dbReference>
<proteinExistence type="predicted"/>
<dbReference type="OrthoDB" id="1108735at2759"/>
<dbReference type="AlphaFoldDB" id="A0A2Z6LRM0"/>
<protein>
    <recommendedName>
        <fullName evidence="3">RNase H type-1 domain-containing protein</fullName>
    </recommendedName>
</protein>
<dbReference type="EMBL" id="DF973198">
    <property type="protein sequence ID" value="GAU19426.1"/>
    <property type="molecule type" value="Genomic_DNA"/>
</dbReference>
<dbReference type="PANTHER" id="PTHR47074:SF48">
    <property type="entry name" value="POLYNUCLEOTIDYL TRANSFERASE, RIBONUCLEASE H-LIKE SUPERFAMILY PROTEIN"/>
    <property type="match status" value="1"/>
</dbReference>
<dbReference type="InterPro" id="IPR052929">
    <property type="entry name" value="RNase_H-like_EbsB-rel"/>
</dbReference>
<name>A0A2Z6LRM0_TRISU</name>
<evidence type="ECO:0000313" key="2">
    <source>
        <dbReference type="Proteomes" id="UP000242715"/>
    </source>
</evidence>
<accession>A0A2Z6LRM0</accession>
<reference evidence="2" key="1">
    <citation type="journal article" date="2017" name="Front. Plant Sci.">
        <title>Climate Clever Clovers: New Paradigm to Reduce the Environmental Footprint of Ruminants by Breeding Low Methanogenic Forages Utilizing Haplotype Variation.</title>
        <authorList>
            <person name="Kaur P."/>
            <person name="Appels R."/>
            <person name="Bayer P.E."/>
            <person name="Keeble-Gagnere G."/>
            <person name="Wang J."/>
            <person name="Hirakawa H."/>
            <person name="Shirasawa K."/>
            <person name="Vercoe P."/>
            <person name="Stefanova K."/>
            <person name="Durmic Z."/>
            <person name="Nichols P."/>
            <person name="Revell C."/>
            <person name="Isobe S.N."/>
            <person name="Edwards D."/>
            <person name="Erskine W."/>
        </authorList>
    </citation>
    <scope>NUCLEOTIDE SEQUENCE [LARGE SCALE GENOMIC DNA]</scope>
    <source>
        <strain evidence="2">cv. Daliak</strain>
    </source>
</reference>
<gene>
    <name evidence="1" type="ORF">TSUD_76700</name>
</gene>
<dbReference type="Proteomes" id="UP000242715">
    <property type="component" value="Unassembled WGS sequence"/>
</dbReference>
<organism evidence="1 2">
    <name type="scientific">Trifolium subterraneum</name>
    <name type="common">Subterranean clover</name>
    <dbReference type="NCBI Taxonomy" id="3900"/>
    <lineage>
        <taxon>Eukaryota</taxon>
        <taxon>Viridiplantae</taxon>
        <taxon>Streptophyta</taxon>
        <taxon>Embryophyta</taxon>
        <taxon>Tracheophyta</taxon>
        <taxon>Spermatophyta</taxon>
        <taxon>Magnoliopsida</taxon>
        <taxon>eudicotyledons</taxon>
        <taxon>Gunneridae</taxon>
        <taxon>Pentapetalae</taxon>
        <taxon>rosids</taxon>
        <taxon>fabids</taxon>
        <taxon>Fabales</taxon>
        <taxon>Fabaceae</taxon>
        <taxon>Papilionoideae</taxon>
        <taxon>50 kb inversion clade</taxon>
        <taxon>NPAAA clade</taxon>
        <taxon>Hologalegina</taxon>
        <taxon>IRL clade</taxon>
        <taxon>Trifolieae</taxon>
        <taxon>Trifolium</taxon>
    </lineage>
</organism>
<evidence type="ECO:0000313" key="1">
    <source>
        <dbReference type="EMBL" id="GAU19426.1"/>
    </source>
</evidence>
<sequence>MAFTVWNEWFTVHQLRRHNIVPVADTRSVQWEKPNVGWIKCNVDAAFVAKSSITYMGLCFRDINGQFVAGLTQWQQPVYSIVEGEA</sequence>
<evidence type="ECO:0008006" key="3">
    <source>
        <dbReference type="Google" id="ProtNLM"/>
    </source>
</evidence>